<dbReference type="InParanoid" id="A0A251RW09"/>
<dbReference type="EMBL" id="MNCJ02000332">
    <property type="protein sequence ID" value="KAF5757578.1"/>
    <property type="molecule type" value="Genomic_DNA"/>
</dbReference>
<dbReference type="PANTHER" id="PTHR31672">
    <property type="entry name" value="BNACNNG10540D PROTEIN"/>
    <property type="match status" value="1"/>
</dbReference>
<reference evidence="2" key="3">
    <citation type="submission" date="2020-06" db="EMBL/GenBank/DDBJ databases">
        <title>Helianthus annuus Genome sequencing and assembly Release 2.</title>
        <authorList>
            <person name="Gouzy J."/>
            <person name="Langlade N."/>
            <person name="Munos S."/>
        </authorList>
    </citation>
    <scope>NUCLEOTIDE SEQUENCE</scope>
    <source>
        <tissue evidence="2">Leaves</tissue>
    </source>
</reference>
<accession>A0A251RW09</accession>
<protein>
    <submittedName>
        <fullName evidence="2 3">F-box associated interaction domain-containing protein</fullName>
    </submittedName>
</protein>
<dbReference type="InterPro" id="IPR050796">
    <property type="entry name" value="SCF_F-box_component"/>
</dbReference>
<dbReference type="PANTHER" id="PTHR31672:SF13">
    <property type="entry name" value="F-BOX PROTEIN CPR30-LIKE"/>
    <property type="match status" value="1"/>
</dbReference>
<gene>
    <name evidence="3" type="ORF">HannXRQ_Chr17g0568591</name>
    <name evidence="2" type="ORF">HanXRQr2_Chr17g0828381</name>
</gene>
<dbReference type="OrthoDB" id="1867629at2759"/>
<keyword evidence="4" id="KW-1185">Reference proteome</keyword>
<dbReference type="Gramene" id="mRNA:HanXRQr2_Chr17g0828381">
    <property type="protein sequence ID" value="CDS:HanXRQr2_Chr17g0828381.1"/>
    <property type="gene ID" value="HanXRQr2_Chr17g0828381"/>
</dbReference>
<feature type="domain" description="F-box associated beta-propeller type 1" evidence="1">
    <location>
        <begin position="97"/>
        <end position="308"/>
    </location>
</feature>
<evidence type="ECO:0000313" key="2">
    <source>
        <dbReference type="EMBL" id="KAF5757578.1"/>
    </source>
</evidence>
<dbReference type="Pfam" id="PF07734">
    <property type="entry name" value="FBA_1"/>
    <property type="match status" value="1"/>
</dbReference>
<reference evidence="2 4" key="1">
    <citation type="journal article" date="2017" name="Nature">
        <title>The sunflower genome provides insights into oil metabolism, flowering and Asterid evolution.</title>
        <authorList>
            <person name="Badouin H."/>
            <person name="Gouzy J."/>
            <person name="Grassa C.J."/>
            <person name="Murat F."/>
            <person name="Staton S.E."/>
            <person name="Cottret L."/>
            <person name="Lelandais-Briere C."/>
            <person name="Owens G.L."/>
            <person name="Carrere S."/>
            <person name="Mayjonade B."/>
            <person name="Legrand L."/>
            <person name="Gill N."/>
            <person name="Kane N.C."/>
            <person name="Bowers J.E."/>
            <person name="Hubner S."/>
            <person name="Bellec A."/>
            <person name="Berard A."/>
            <person name="Berges H."/>
            <person name="Blanchet N."/>
            <person name="Boniface M.C."/>
            <person name="Brunel D."/>
            <person name="Catrice O."/>
            <person name="Chaidir N."/>
            <person name="Claudel C."/>
            <person name="Donnadieu C."/>
            <person name="Faraut T."/>
            <person name="Fievet G."/>
            <person name="Helmstetter N."/>
            <person name="King M."/>
            <person name="Knapp S.J."/>
            <person name="Lai Z."/>
            <person name="Le Paslier M.C."/>
            <person name="Lippi Y."/>
            <person name="Lorenzon L."/>
            <person name="Mandel J.R."/>
            <person name="Marage G."/>
            <person name="Marchand G."/>
            <person name="Marquand E."/>
            <person name="Bret-Mestries E."/>
            <person name="Morien E."/>
            <person name="Nambeesan S."/>
            <person name="Nguyen T."/>
            <person name="Pegot-Espagnet P."/>
            <person name="Pouilly N."/>
            <person name="Raftis F."/>
            <person name="Sallet E."/>
            <person name="Schiex T."/>
            <person name="Thomas J."/>
            <person name="Vandecasteele C."/>
            <person name="Vares D."/>
            <person name="Vear F."/>
            <person name="Vautrin S."/>
            <person name="Crespi M."/>
            <person name="Mangin B."/>
            <person name="Burke J.M."/>
            <person name="Salse J."/>
            <person name="Munos S."/>
            <person name="Vincourt P."/>
            <person name="Rieseberg L.H."/>
            <person name="Langlade N.B."/>
        </authorList>
    </citation>
    <scope>NUCLEOTIDE SEQUENCE [LARGE SCALE GENOMIC DNA]</scope>
    <source>
        <strain evidence="4">cv. SF193</strain>
        <tissue evidence="2">Leaves</tissue>
    </source>
</reference>
<dbReference type="NCBIfam" id="TIGR01640">
    <property type="entry name" value="F_box_assoc_1"/>
    <property type="match status" value="1"/>
</dbReference>
<sequence>MEKIGMEMVVDEIFSRLPAKAVDRFKILSKYFRKELSTHNFELKHSRRAGNSLKKKLLSLKYESIVVDDIVGGNLELDTSKTITFPYNIHPSYLRIISSFNGLLLVCNERILCELMLWNPTTGRFKLISDDYFNHRFDRNSDTGGMYFDQFDDLKVLHIKCCRNVGTARVYSRRLDSWRKIDFLNVSKLASSSYSWSPATYSGKTIYFMVSNYWFPPGERNIVTFDVISESFSVLCFPERMEVNPCQGHFLSISNKLHVIVVGRADELKADLYKLEHDDWVKVFSFDNPHILDYQARMQRTNIIQDKKWLITSIWGDFVEVDLCNEAFNYLQHVDNYNGPKGALFIETTVSPFEYKL</sequence>
<evidence type="ECO:0000313" key="4">
    <source>
        <dbReference type="Proteomes" id="UP000215914"/>
    </source>
</evidence>
<name>A0A251RW09_HELAN</name>
<organism evidence="3 4">
    <name type="scientific">Helianthus annuus</name>
    <name type="common">Common sunflower</name>
    <dbReference type="NCBI Taxonomy" id="4232"/>
    <lineage>
        <taxon>Eukaryota</taxon>
        <taxon>Viridiplantae</taxon>
        <taxon>Streptophyta</taxon>
        <taxon>Embryophyta</taxon>
        <taxon>Tracheophyta</taxon>
        <taxon>Spermatophyta</taxon>
        <taxon>Magnoliopsida</taxon>
        <taxon>eudicotyledons</taxon>
        <taxon>Gunneridae</taxon>
        <taxon>Pentapetalae</taxon>
        <taxon>asterids</taxon>
        <taxon>campanulids</taxon>
        <taxon>Asterales</taxon>
        <taxon>Asteraceae</taxon>
        <taxon>Asteroideae</taxon>
        <taxon>Heliantheae alliance</taxon>
        <taxon>Heliantheae</taxon>
        <taxon>Helianthus</taxon>
    </lineage>
</organism>
<dbReference type="EMBL" id="CM007906">
    <property type="protein sequence ID" value="OTF88034.1"/>
    <property type="molecule type" value="Genomic_DNA"/>
</dbReference>
<proteinExistence type="predicted"/>
<reference evidence="3" key="2">
    <citation type="submission" date="2017-02" db="EMBL/GenBank/DDBJ databases">
        <title>Sunflower complete genome.</title>
        <authorList>
            <person name="Langlade N."/>
            <person name="Munos S."/>
        </authorList>
    </citation>
    <scope>NUCLEOTIDE SEQUENCE [LARGE SCALE GENOMIC DNA]</scope>
    <source>
        <tissue evidence="3">Leaves</tissue>
    </source>
</reference>
<dbReference type="AlphaFoldDB" id="A0A251RW09"/>
<evidence type="ECO:0000259" key="1">
    <source>
        <dbReference type="Pfam" id="PF07734"/>
    </source>
</evidence>
<dbReference type="Proteomes" id="UP000215914">
    <property type="component" value="Chromosome 17"/>
</dbReference>
<dbReference type="InterPro" id="IPR006527">
    <property type="entry name" value="F-box-assoc_dom_typ1"/>
</dbReference>
<dbReference type="InterPro" id="IPR017451">
    <property type="entry name" value="F-box-assoc_interact_dom"/>
</dbReference>
<evidence type="ECO:0000313" key="3">
    <source>
        <dbReference type="EMBL" id="OTF88034.1"/>
    </source>
</evidence>